<feature type="transmembrane region" description="Helical" evidence="10">
    <location>
        <begin position="274"/>
        <end position="293"/>
    </location>
</feature>
<dbReference type="SUPFAM" id="SSF51735">
    <property type="entry name" value="NAD(P)-binding Rossmann-fold domains"/>
    <property type="match status" value="1"/>
</dbReference>
<evidence type="ECO:0000256" key="6">
    <source>
        <dbReference type="ARBA" id="ARBA00022958"/>
    </source>
</evidence>
<evidence type="ECO:0000313" key="13">
    <source>
        <dbReference type="Proteomes" id="UP000191418"/>
    </source>
</evidence>
<dbReference type="GO" id="GO:1902600">
    <property type="term" value="P:proton transmembrane transport"/>
    <property type="evidence" value="ECO:0007669"/>
    <property type="project" value="InterPro"/>
</dbReference>
<evidence type="ECO:0000256" key="8">
    <source>
        <dbReference type="ARBA" id="ARBA00023065"/>
    </source>
</evidence>
<feature type="transmembrane region" description="Helical" evidence="10">
    <location>
        <begin position="115"/>
        <end position="137"/>
    </location>
</feature>
<feature type="transmembrane region" description="Helical" evidence="10">
    <location>
        <begin position="360"/>
        <end position="381"/>
    </location>
</feature>
<dbReference type="GO" id="GO:0005886">
    <property type="term" value="C:plasma membrane"/>
    <property type="evidence" value="ECO:0007669"/>
    <property type="project" value="TreeGrafter"/>
</dbReference>
<dbReference type="InterPro" id="IPR038770">
    <property type="entry name" value="Na+/solute_symporter_sf"/>
</dbReference>
<keyword evidence="3" id="KW-0050">Antiport</keyword>
<dbReference type="Pfam" id="PF00999">
    <property type="entry name" value="Na_H_Exchanger"/>
    <property type="match status" value="1"/>
</dbReference>
<evidence type="ECO:0000256" key="5">
    <source>
        <dbReference type="ARBA" id="ARBA00022692"/>
    </source>
</evidence>
<dbReference type="GO" id="GO:0012505">
    <property type="term" value="C:endomembrane system"/>
    <property type="evidence" value="ECO:0007669"/>
    <property type="project" value="UniProtKB-SubCell"/>
</dbReference>
<keyword evidence="9 10" id="KW-0472">Membrane</keyword>
<evidence type="ECO:0000256" key="1">
    <source>
        <dbReference type="ARBA" id="ARBA00004127"/>
    </source>
</evidence>
<feature type="domain" description="RCK N-terminal" evidence="11">
    <location>
        <begin position="410"/>
        <end position="526"/>
    </location>
</feature>
<feature type="transmembrane region" description="Helical" evidence="10">
    <location>
        <begin position="218"/>
        <end position="236"/>
    </location>
</feature>
<evidence type="ECO:0000256" key="9">
    <source>
        <dbReference type="ARBA" id="ARBA00023136"/>
    </source>
</evidence>
<comment type="subcellular location">
    <subcellularLocation>
        <location evidence="1">Endomembrane system</location>
        <topology evidence="1">Multi-pass membrane protein</topology>
    </subcellularLocation>
</comment>
<keyword evidence="5 10" id="KW-0812">Transmembrane</keyword>
<dbReference type="FunFam" id="3.40.50.720:FF:000036">
    <property type="entry name" value="Glutathione-regulated potassium-efflux system protein KefB"/>
    <property type="match status" value="1"/>
</dbReference>
<keyword evidence="7 10" id="KW-1133">Transmembrane helix</keyword>
<dbReference type="InterPro" id="IPR036291">
    <property type="entry name" value="NAD(P)-bd_dom_sf"/>
</dbReference>
<feature type="transmembrane region" description="Helical" evidence="10">
    <location>
        <begin position="327"/>
        <end position="348"/>
    </location>
</feature>
<dbReference type="GO" id="GO:0006813">
    <property type="term" value="P:potassium ion transport"/>
    <property type="evidence" value="ECO:0007669"/>
    <property type="project" value="UniProtKB-KW"/>
</dbReference>
<dbReference type="GO" id="GO:0015297">
    <property type="term" value="F:antiporter activity"/>
    <property type="evidence" value="ECO:0007669"/>
    <property type="project" value="UniProtKB-KW"/>
</dbReference>
<reference evidence="12 13" key="1">
    <citation type="submission" date="2017-01" db="EMBL/GenBank/DDBJ databases">
        <title>Genome Sequencing of a Marine Spirillum, Oceanospirillum multiglobuliferum ATCC 33336, from Japan.</title>
        <authorList>
            <person name="Carney J.G."/>
            <person name="Trachtenberg A.M."/>
            <person name="Rheaume B.A."/>
            <person name="Linnane J.D."/>
            <person name="Pitts N.L."/>
            <person name="Mykles D.L."/>
            <person name="Maclea K.S."/>
        </authorList>
    </citation>
    <scope>NUCLEOTIDE SEQUENCE [LARGE SCALE GENOMIC DNA]</scope>
    <source>
        <strain evidence="12 13">ATCC 33336</strain>
    </source>
</reference>
<evidence type="ECO:0000256" key="7">
    <source>
        <dbReference type="ARBA" id="ARBA00022989"/>
    </source>
</evidence>
<proteinExistence type="predicted"/>
<keyword evidence="13" id="KW-1185">Reference proteome</keyword>
<dbReference type="Proteomes" id="UP000191418">
    <property type="component" value="Unassembled WGS sequence"/>
</dbReference>
<evidence type="ECO:0000256" key="3">
    <source>
        <dbReference type="ARBA" id="ARBA00022449"/>
    </source>
</evidence>
<dbReference type="Gene3D" id="3.40.50.720">
    <property type="entry name" value="NAD(P)-binding Rossmann-like Domain"/>
    <property type="match status" value="1"/>
</dbReference>
<comment type="caution">
    <text evidence="12">The sequence shown here is derived from an EMBL/GenBank/DDBJ whole genome shotgun (WGS) entry which is preliminary data.</text>
</comment>
<dbReference type="InterPro" id="IPR006153">
    <property type="entry name" value="Cation/H_exchanger_TM"/>
</dbReference>
<dbReference type="Gene3D" id="1.20.1530.20">
    <property type="match status" value="1"/>
</dbReference>
<dbReference type="EMBL" id="MTSM01000003">
    <property type="protein sequence ID" value="OPX56392.1"/>
    <property type="molecule type" value="Genomic_DNA"/>
</dbReference>
<evidence type="ECO:0000313" key="12">
    <source>
        <dbReference type="EMBL" id="OPX56392.1"/>
    </source>
</evidence>
<gene>
    <name evidence="12" type="ORF">BTE48_02885</name>
</gene>
<evidence type="ECO:0000256" key="4">
    <source>
        <dbReference type="ARBA" id="ARBA00022538"/>
    </source>
</evidence>
<keyword evidence="6" id="KW-0630">Potassium</keyword>
<feature type="transmembrane region" description="Helical" evidence="10">
    <location>
        <begin position="58"/>
        <end position="77"/>
    </location>
</feature>
<evidence type="ECO:0000256" key="10">
    <source>
        <dbReference type="SAM" id="Phobius"/>
    </source>
</evidence>
<accession>A0A1V4T719</accession>
<keyword evidence="2" id="KW-0813">Transport</keyword>
<feature type="transmembrane region" description="Helical" evidence="10">
    <location>
        <begin position="242"/>
        <end position="262"/>
    </location>
</feature>
<dbReference type="Pfam" id="PF02254">
    <property type="entry name" value="TrkA_N"/>
    <property type="match status" value="1"/>
</dbReference>
<evidence type="ECO:0000259" key="11">
    <source>
        <dbReference type="PROSITE" id="PS51201"/>
    </source>
</evidence>
<feature type="transmembrane region" description="Helical" evidence="10">
    <location>
        <begin position="184"/>
        <end position="206"/>
    </location>
</feature>
<dbReference type="AlphaFoldDB" id="A0A1V4T719"/>
<dbReference type="PROSITE" id="PS51201">
    <property type="entry name" value="RCK_N"/>
    <property type="match status" value="1"/>
</dbReference>
<protein>
    <submittedName>
        <fullName evidence="12">Portal protein</fullName>
    </submittedName>
</protein>
<dbReference type="InterPro" id="IPR003148">
    <property type="entry name" value="RCK_N"/>
</dbReference>
<evidence type="ECO:0000256" key="2">
    <source>
        <dbReference type="ARBA" id="ARBA00022448"/>
    </source>
</evidence>
<organism evidence="12 13">
    <name type="scientific">Oceanospirillum multiglobuliferum</name>
    <dbReference type="NCBI Taxonomy" id="64969"/>
    <lineage>
        <taxon>Bacteria</taxon>
        <taxon>Pseudomonadati</taxon>
        <taxon>Pseudomonadota</taxon>
        <taxon>Gammaproteobacteria</taxon>
        <taxon>Oceanospirillales</taxon>
        <taxon>Oceanospirillaceae</taxon>
        <taxon>Oceanospirillum</taxon>
    </lineage>
</organism>
<name>A0A1V4T719_9GAMM</name>
<dbReference type="RefSeq" id="WP_080051852.1">
    <property type="nucleotide sequence ID" value="NZ_MTSM01000003.1"/>
</dbReference>
<dbReference type="STRING" id="64969.SAMN02745127_01883"/>
<feature type="transmembrane region" description="Helical" evidence="10">
    <location>
        <begin position="31"/>
        <end position="52"/>
    </location>
</feature>
<keyword evidence="4" id="KW-0633">Potassium transport</keyword>
<sequence>MHLESFITSALMVLIATSISVAIFKHFGLGSILGLLVAGIAVGPHSGGPYVTTHVEDVRHFTELGVVLLLFLIGLEMKPTRLWSMRREVFGLGLLQILVTGAAVGAYFYLYQPSWTAALLIGLTFALSSTAMVLQILQENGEISSRHGTASFAILLMQDLAIVPLLAIVPIISETGRLSADVPMWQQVGTVCGMLVLIGVFGRYVLPMALDQLSRRDNKEGFLLVVMLSVFLAAWSMHYAGISMALGAFIMGMLLSSSNYRLQVQASIEPYKGILMSLFFVAVGMSIDLAALAEQPTLFIQHILVIISIKFVILVGLAMAFGFARPLAIRIGLLLSQGGEFGFVLFGSAKALQVISDETFVLAIGVISVSMLLTPLMIRFADGIGAKLEKKRALNNENKPTLDIPSENKTGRVIIAGFGRVGFTVGSLLKQKNIPFVAFDCNPIHIAKGQEHDMPVFYGDVGDPHLLEAAHMGDASLVVMTIDHTPSALRAIQHIRMEFPNVPIISRAKDLNACHELVQAGATHAFPEAMESSLHLGGEALKMIHVKEKEVEALLEAVRDAGYQSLVTDKK</sequence>
<dbReference type="PANTHER" id="PTHR46157:SF4">
    <property type="entry name" value="K(+) EFFLUX ANTIPORTER 3, CHLOROPLASTIC"/>
    <property type="match status" value="1"/>
</dbReference>
<feature type="transmembrane region" description="Helical" evidence="10">
    <location>
        <begin position="89"/>
        <end position="109"/>
    </location>
</feature>
<feature type="transmembrane region" description="Helical" evidence="10">
    <location>
        <begin position="299"/>
        <end position="320"/>
    </location>
</feature>
<dbReference type="PANTHER" id="PTHR46157">
    <property type="entry name" value="K(+) EFFLUX ANTIPORTER 3, CHLOROPLASTIC"/>
    <property type="match status" value="1"/>
</dbReference>
<feature type="transmembrane region" description="Helical" evidence="10">
    <location>
        <begin position="149"/>
        <end position="172"/>
    </location>
</feature>
<keyword evidence="8" id="KW-0406">Ion transport</keyword>